<keyword evidence="3" id="KW-1185">Reference proteome</keyword>
<reference evidence="3" key="1">
    <citation type="journal article" date="2019" name="Int. J. Syst. Evol. Microbiol.">
        <title>The Global Catalogue of Microorganisms (GCM) 10K type strain sequencing project: providing services to taxonomists for standard genome sequencing and annotation.</title>
        <authorList>
            <consortium name="The Broad Institute Genomics Platform"/>
            <consortium name="The Broad Institute Genome Sequencing Center for Infectious Disease"/>
            <person name="Wu L."/>
            <person name="Ma J."/>
        </authorList>
    </citation>
    <scope>NUCLEOTIDE SEQUENCE [LARGE SCALE GENOMIC DNA]</scope>
    <source>
        <strain evidence="3">CCM 7043</strain>
    </source>
</reference>
<sequence>MSERSSGDSWITDDMRAIVGRPFNKIRSYPVSISDIRKWAIAVHYPEAPPRLYWDEEYARATAFAGVVAPEDFNPFAWISAEPGMRARRVAFDADYLERGFGIAGPGLTTNLNAGLSTEYGERMRPGDVIAGHSEVVSYTEKHGRMGRMLITVIRTVWTNQNGARVKRTDQTSIRY</sequence>
<dbReference type="Proteomes" id="UP001597114">
    <property type="component" value="Unassembled WGS sequence"/>
</dbReference>
<comment type="caution">
    <text evidence="2">The sequence shown here is derived from an EMBL/GenBank/DDBJ whole genome shotgun (WGS) entry which is preliminary data.</text>
</comment>
<dbReference type="Gene3D" id="3.10.129.10">
    <property type="entry name" value="Hotdog Thioesterase"/>
    <property type="match status" value="1"/>
</dbReference>
<dbReference type="RefSeq" id="WP_344721423.1">
    <property type="nucleotide sequence ID" value="NZ_BAAAUS010000007.1"/>
</dbReference>
<dbReference type="InterPro" id="IPR029069">
    <property type="entry name" value="HotDog_dom_sf"/>
</dbReference>
<gene>
    <name evidence="2" type="ORF">ACFSJD_09485</name>
</gene>
<evidence type="ECO:0000313" key="3">
    <source>
        <dbReference type="Proteomes" id="UP001597114"/>
    </source>
</evidence>
<protein>
    <submittedName>
        <fullName evidence="2">MaoC family dehydratase N-terminal domain-containing protein</fullName>
    </submittedName>
</protein>
<dbReference type="InterPro" id="IPR039569">
    <property type="entry name" value="FAS1-like_DH_region"/>
</dbReference>
<evidence type="ECO:0000313" key="2">
    <source>
        <dbReference type="EMBL" id="MFD1517719.1"/>
    </source>
</evidence>
<dbReference type="SUPFAM" id="SSF54637">
    <property type="entry name" value="Thioesterase/thiol ester dehydrase-isomerase"/>
    <property type="match status" value="1"/>
</dbReference>
<dbReference type="EMBL" id="JBHUCO010000009">
    <property type="protein sequence ID" value="MFD1517719.1"/>
    <property type="molecule type" value="Genomic_DNA"/>
</dbReference>
<proteinExistence type="predicted"/>
<feature type="domain" description="FAS1-like dehydratase" evidence="1">
    <location>
        <begin position="17"/>
        <end position="167"/>
    </location>
</feature>
<organism evidence="2 3">
    <name type="scientific">Pseudonocardia yunnanensis</name>
    <dbReference type="NCBI Taxonomy" id="58107"/>
    <lineage>
        <taxon>Bacteria</taxon>
        <taxon>Bacillati</taxon>
        <taxon>Actinomycetota</taxon>
        <taxon>Actinomycetes</taxon>
        <taxon>Pseudonocardiales</taxon>
        <taxon>Pseudonocardiaceae</taxon>
        <taxon>Pseudonocardia</taxon>
    </lineage>
</organism>
<evidence type="ECO:0000259" key="1">
    <source>
        <dbReference type="Pfam" id="PF13452"/>
    </source>
</evidence>
<dbReference type="Pfam" id="PF13452">
    <property type="entry name" value="FAS1_DH_region"/>
    <property type="match status" value="1"/>
</dbReference>
<name>A0ABW4EUG4_9PSEU</name>
<accession>A0ABW4EUG4</accession>